<dbReference type="Proteomes" id="UP000240283">
    <property type="component" value="Segment"/>
</dbReference>
<sequence length="598" mass="68155">MPEVLKVEQPAGINLFKEELQLNPKIWQDAHNVQFEHGLSFKVDGYEEGLGVASVSPEIIVPLRDDDDEYYWWAYAGYNQGGDPEFWQITSTIDHNNVTPDEVYNPELTGKSYKWTGDSINGVPYITWGIPYFYDSGTGKFKQAQNIPRHNGKDPDTGEPVYDPDSPHYAPNTGDARVRFQTIRTYQNFMIGLNWDTDEFDGDFNYGYGPQEADTANQNAIWWSHAVIGKNVDVGWKDAAPNQFSGWNFLGGSGGPIVDGKVMRDSFIIYRESSVWQMTYIGGINVFAFKELFTDTGVLGLNCAAEVNGKHIVVGQSDVYMHDGVQKTTVSDGRVRQELFKDIMPEYKDSVFMMSDYKNKEVVIAIPSNDKWADYSEEEKEKYKGTCDVGYVFNWVENTWSKKDLPHITGAIYTILSAADSDISWEAPEEGGIIQPHPDYPDSPAEFPDRPGVSWSEAVDEWKDSYFKYNPAEWGLAMTSGGDNKIYTAIADPLHNGDNFRATMEKTYLDMGDRYTTKYVSRLIPLVRKGVVEVYISSSYGVEEGYNWTYLGLFDPTRDTHISCRQNGRYIHVKFEIPENSRAEIRGWWLEWDYIGRR</sequence>
<dbReference type="EMBL" id="MG603697">
    <property type="protein sequence ID" value="AUG88488.1"/>
    <property type="molecule type" value="Genomic_DNA"/>
</dbReference>
<reference evidence="2 3" key="1">
    <citation type="submission" date="2017-12" db="EMBL/GenBank/DDBJ databases">
        <title>Genomic analysis of a novel phage Vp_R1 lytic to Vibrio parahaemolyticus.</title>
        <authorList>
            <person name="Ren H."/>
            <person name="Li Z."/>
        </authorList>
    </citation>
    <scope>NUCLEOTIDE SEQUENCE [LARGE SCALE GENOMIC DNA]</scope>
</reference>
<feature type="region of interest" description="Disordered" evidence="1">
    <location>
        <begin position="144"/>
        <end position="174"/>
    </location>
</feature>
<evidence type="ECO:0000256" key="1">
    <source>
        <dbReference type="SAM" id="MobiDB-lite"/>
    </source>
</evidence>
<protein>
    <submittedName>
        <fullName evidence="2">Uncharacterized protein</fullName>
    </submittedName>
</protein>
<gene>
    <name evidence="2" type="ORF">VPR_124</name>
</gene>
<name>A0A2H5BQ80_9CAUD</name>
<organism evidence="2 3">
    <name type="scientific">Vibrio phage Vp_R1</name>
    <dbReference type="NCBI Taxonomy" id="2059867"/>
    <lineage>
        <taxon>Viruses</taxon>
        <taxon>Duplodnaviria</taxon>
        <taxon>Heunggongvirae</taxon>
        <taxon>Uroviricota</taxon>
        <taxon>Caudoviricetes</taxon>
        <taxon>Grimontviridae</taxon>
        <taxon>Dalianvirus</taxon>
        <taxon>Dalianvirus R1</taxon>
    </lineage>
</organism>
<accession>A0A2H5BQ80</accession>
<keyword evidence="3" id="KW-1185">Reference proteome</keyword>
<evidence type="ECO:0000313" key="2">
    <source>
        <dbReference type="EMBL" id="AUG88488.1"/>
    </source>
</evidence>
<proteinExistence type="predicted"/>
<evidence type="ECO:0000313" key="3">
    <source>
        <dbReference type="Proteomes" id="UP000240283"/>
    </source>
</evidence>